<dbReference type="EMBL" id="JAUEPT010000278">
    <property type="protein sequence ID" value="KAK0421853.1"/>
    <property type="molecule type" value="Genomic_DNA"/>
</dbReference>
<evidence type="ECO:0000313" key="2">
    <source>
        <dbReference type="Proteomes" id="UP001175226"/>
    </source>
</evidence>
<organism evidence="1 2">
    <name type="scientific">Armillaria borealis</name>
    <dbReference type="NCBI Taxonomy" id="47425"/>
    <lineage>
        <taxon>Eukaryota</taxon>
        <taxon>Fungi</taxon>
        <taxon>Dikarya</taxon>
        <taxon>Basidiomycota</taxon>
        <taxon>Agaricomycotina</taxon>
        <taxon>Agaricomycetes</taxon>
        <taxon>Agaricomycetidae</taxon>
        <taxon>Agaricales</taxon>
        <taxon>Marasmiineae</taxon>
        <taxon>Physalacriaceae</taxon>
        <taxon>Armillaria</taxon>
    </lineage>
</organism>
<evidence type="ECO:0000313" key="1">
    <source>
        <dbReference type="EMBL" id="KAK0421853.1"/>
    </source>
</evidence>
<reference evidence="1" key="1">
    <citation type="submission" date="2023-06" db="EMBL/GenBank/DDBJ databases">
        <authorList>
            <consortium name="Lawrence Berkeley National Laboratory"/>
            <person name="Ahrendt S."/>
            <person name="Sahu N."/>
            <person name="Indic B."/>
            <person name="Wong-Bajracharya J."/>
            <person name="Merenyi Z."/>
            <person name="Ke H.-M."/>
            <person name="Monk M."/>
            <person name="Kocsube S."/>
            <person name="Drula E."/>
            <person name="Lipzen A."/>
            <person name="Balint B."/>
            <person name="Henrissat B."/>
            <person name="Andreopoulos B."/>
            <person name="Martin F.M."/>
            <person name="Harder C.B."/>
            <person name="Rigling D."/>
            <person name="Ford K.L."/>
            <person name="Foster G.D."/>
            <person name="Pangilinan J."/>
            <person name="Papanicolaou A."/>
            <person name="Barry K."/>
            <person name="LaButti K."/>
            <person name="Viragh M."/>
            <person name="Koriabine M."/>
            <person name="Yan M."/>
            <person name="Riley R."/>
            <person name="Champramary S."/>
            <person name="Plett K.L."/>
            <person name="Tsai I.J."/>
            <person name="Slot J."/>
            <person name="Sipos G."/>
            <person name="Plett J."/>
            <person name="Nagy L.G."/>
            <person name="Grigoriev I.V."/>
        </authorList>
    </citation>
    <scope>NUCLEOTIDE SEQUENCE</scope>
    <source>
        <strain evidence="1">FPL87.14</strain>
    </source>
</reference>
<comment type="caution">
    <text evidence="1">The sequence shown here is derived from an EMBL/GenBank/DDBJ whole genome shotgun (WGS) entry which is preliminary data.</text>
</comment>
<dbReference type="Proteomes" id="UP001175226">
    <property type="component" value="Unassembled WGS sequence"/>
</dbReference>
<sequence length="178" mass="20261">MLAMILRCITLLSYQHLQGYTRILFMSWHLTDIFQGIAPTLLVGRVAASHARPDDSWQGSIVSSLHFGTLPGGQNSQQGTMTTWNEDLEAQREIDDEIDHRALASLLGLVPFQDEKRYSKNVVTFRYLCMPQKRDTENAMKNLSYLGLLRVPKIAAFLRMKSSLLCSDRGKHVFRSVF</sequence>
<dbReference type="AlphaFoldDB" id="A0AA39ICI4"/>
<gene>
    <name evidence="1" type="ORF">EV421DRAFT_606060</name>
</gene>
<protein>
    <submittedName>
        <fullName evidence="1">Uncharacterized protein</fullName>
    </submittedName>
</protein>
<accession>A0AA39ICI4</accession>
<proteinExistence type="predicted"/>
<keyword evidence="2" id="KW-1185">Reference proteome</keyword>
<name>A0AA39ICI4_9AGAR</name>